<protein>
    <submittedName>
        <fullName evidence="7">Putative facilitator of salicylate uptake</fullName>
    </submittedName>
</protein>
<dbReference type="EMBL" id="FPHM01000219">
    <property type="protein sequence ID" value="SFV71258.1"/>
    <property type="molecule type" value="Genomic_DNA"/>
</dbReference>
<dbReference type="PANTHER" id="PTHR35093">
    <property type="entry name" value="OUTER MEMBRANE PROTEIN NMB0088-RELATED"/>
    <property type="match status" value="1"/>
</dbReference>
<gene>
    <name evidence="7" type="ORF">MNB_SV-13-892</name>
</gene>
<reference evidence="7" key="1">
    <citation type="submission" date="2016-10" db="EMBL/GenBank/DDBJ databases">
        <authorList>
            <person name="de Groot N.N."/>
        </authorList>
    </citation>
    <scope>NUCLEOTIDE SEQUENCE</scope>
</reference>
<evidence type="ECO:0000256" key="3">
    <source>
        <dbReference type="ARBA" id="ARBA00022692"/>
    </source>
</evidence>
<keyword evidence="2" id="KW-1134">Transmembrane beta strand</keyword>
<evidence type="ECO:0000256" key="1">
    <source>
        <dbReference type="ARBA" id="ARBA00004571"/>
    </source>
</evidence>
<evidence type="ECO:0000256" key="5">
    <source>
        <dbReference type="ARBA" id="ARBA00023136"/>
    </source>
</evidence>
<evidence type="ECO:0000313" key="7">
    <source>
        <dbReference type="EMBL" id="SFV71258.1"/>
    </source>
</evidence>
<dbReference type="Pfam" id="PF03349">
    <property type="entry name" value="Toluene_X"/>
    <property type="match status" value="1"/>
</dbReference>
<dbReference type="GO" id="GO:0009279">
    <property type="term" value="C:cell outer membrane"/>
    <property type="evidence" value="ECO:0007669"/>
    <property type="project" value="UniProtKB-SubCell"/>
</dbReference>
<keyword evidence="6" id="KW-0998">Cell outer membrane</keyword>
<dbReference type="PANTHER" id="PTHR35093:SF8">
    <property type="entry name" value="OUTER MEMBRANE PROTEIN NMB0088-RELATED"/>
    <property type="match status" value="1"/>
</dbReference>
<comment type="subcellular location">
    <subcellularLocation>
        <location evidence="1">Cell outer membrane</location>
        <topology evidence="1">Multi-pass membrane protein</topology>
    </subcellularLocation>
</comment>
<keyword evidence="4" id="KW-0732">Signal</keyword>
<keyword evidence="5" id="KW-0472">Membrane</keyword>
<dbReference type="Gene3D" id="2.40.160.60">
    <property type="entry name" value="Outer membrane protein transport protein (OMPP1/FadL/TodX)"/>
    <property type="match status" value="1"/>
</dbReference>
<evidence type="ECO:0000256" key="6">
    <source>
        <dbReference type="ARBA" id="ARBA00023237"/>
    </source>
</evidence>
<evidence type="ECO:0000256" key="4">
    <source>
        <dbReference type="ARBA" id="ARBA00022729"/>
    </source>
</evidence>
<keyword evidence="3" id="KW-0812">Transmembrane</keyword>
<organism evidence="7">
    <name type="scientific">hydrothermal vent metagenome</name>
    <dbReference type="NCBI Taxonomy" id="652676"/>
    <lineage>
        <taxon>unclassified sequences</taxon>
        <taxon>metagenomes</taxon>
        <taxon>ecological metagenomes</taxon>
    </lineage>
</organism>
<dbReference type="GO" id="GO:0015483">
    <property type="term" value="F:long-chain fatty acid transporting porin activity"/>
    <property type="evidence" value="ECO:0007669"/>
    <property type="project" value="TreeGrafter"/>
</dbReference>
<dbReference type="SUPFAM" id="SSF56935">
    <property type="entry name" value="Porins"/>
    <property type="match status" value="1"/>
</dbReference>
<dbReference type="InterPro" id="IPR005017">
    <property type="entry name" value="OMPP1/FadL/TodX"/>
</dbReference>
<proteinExistence type="predicted"/>
<sequence length="411" mass="43948">MKTITKIVTLSCITATLLQATNGDNLIATSAKSRAMGGTGIAISSGSQSGLSNPALISSVEGTEISFVATAFMPSMETSLNGAELPAQAHSSDADFSIIPAFSVAHKLNENWTIGFGMWGTAGMGVDYSKALLNPAQGQLGNLNMETSLQLLEVGIPIAYKSGGLSLGITPILQYGMLNINYNMPTPTGIITIGDTEAEDDVSFGYSVGMAYDFSQDGVAGLTIGAKYKSAIEMVYGNELLTATGPFNQAPFPDVLPDNTLEQPAEYGVGMAYVSGQHTFAFDYKIIEWSNAKGYAEFGWEDSTVYAFGYQYTEATWALRAGYNRADSAVVEVNDPRLNFFNLLGFPATAEEHYTLGGSYTIDKEFSIDMAYVYSPESAQTYNVAPLLPGVDSISTTHTENSISLELVYKF</sequence>
<evidence type="ECO:0000256" key="2">
    <source>
        <dbReference type="ARBA" id="ARBA00022452"/>
    </source>
</evidence>
<dbReference type="AlphaFoldDB" id="A0A1W1CZH7"/>
<name>A0A1W1CZH7_9ZZZZ</name>
<accession>A0A1W1CZH7</accession>